<evidence type="ECO:0000256" key="2">
    <source>
        <dbReference type="SAM" id="MobiDB-lite"/>
    </source>
</evidence>
<sequence>MKKMLLQSAEPIERADMPDGCGPLTPPLSSSVKPLRQQVFEAIRAAGSIARVDIARSVGISPGSVTSITAELLEAGLIEETGPPQRDGDAGRGRPPVALSVRPRARFVAGIKLSSPSHSAVIVDFAGNRIGEASAPRAHARHATADVLSETIGMLDAALEAAGLARSDLAAVGLGVPGFVDSETGTVTWSPIMAERDVPLAGLVADRLGIAVSADNDANLLTMAELWFGAGRALPDFAVVTIEHGVGMGLVINHEIYRGAGGMGMELGHTKVHLDGALCRCGQRGCLEAYVADYALVREASTALNWTSAEREPQIILESLFSHAKAGNAAARSIFHRAGRFLALGLANVITLFDPGLIILSGARMRYDYLYAREVLAEMANLSPATHRRGPRVETHAWGDMVWAQGAAALALAAVTDDLLGAQAGGR</sequence>
<feature type="region of interest" description="Disordered" evidence="2">
    <location>
        <begin position="1"/>
        <end position="30"/>
    </location>
</feature>
<dbReference type="PANTHER" id="PTHR18964">
    <property type="entry name" value="ROK (REPRESSOR, ORF, KINASE) FAMILY"/>
    <property type="match status" value="1"/>
</dbReference>
<dbReference type="CDD" id="cd24073">
    <property type="entry name" value="ASKHA_ATPase_ROK_CYANR"/>
    <property type="match status" value="1"/>
</dbReference>
<dbReference type="InterPro" id="IPR036388">
    <property type="entry name" value="WH-like_DNA-bd_sf"/>
</dbReference>
<dbReference type="EMBL" id="CP036532">
    <property type="protein sequence ID" value="QBK31200.1"/>
    <property type="molecule type" value="Genomic_DNA"/>
</dbReference>
<dbReference type="Gene3D" id="3.30.420.40">
    <property type="match status" value="2"/>
</dbReference>
<feature type="transmembrane region" description="Helical" evidence="3">
    <location>
        <begin position="341"/>
        <end position="363"/>
    </location>
</feature>
<name>A0A4P6V3X6_9HYPH</name>
<organism evidence="4 5">
    <name type="scientific">Roseitalea porphyridii</name>
    <dbReference type="NCBI Taxonomy" id="1852022"/>
    <lineage>
        <taxon>Bacteria</taxon>
        <taxon>Pseudomonadati</taxon>
        <taxon>Pseudomonadota</taxon>
        <taxon>Alphaproteobacteria</taxon>
        <taxon>Hyphomicrobiales</taxon>
        <taxon>Ahrensiaceae</taxon>
        <taxon>Roseitalea</taxon>
    </lineage>
</organism>
<gene>
    <name evidence="4" type="ORF">E0E05_11680</name>
</gene>
<dbReference type="InterPro" id="IPR043129">
    <property type="entry name" value="ATPase_NBD"/>
</dbReference>
<dbReference type="SUPFAM" id="SSF53067">
    <property type="entry name" value="Actin-like ATPase domain"/>
    <property type="match status" value="1"/>
</dbReference>
<dbReference type="OrthoDB" id="9810372at2"/>
<proteinExistence type="inferred from homology"/>
<dbReference type="InterPro" id="IPR000600">
    <property type="entry name" value="ROK"/>
</dbReference>
<dbReference type="Pfam" id="PF00480">
    <property type="entry name" value="ROK"/>
    <property type="match status" value="1"/>
</dbReference>
<protein>
    <submittedName>
        <fullName evidence="4">ROK family transcriptional regulator</fullName>
    </submittedName>
</protein>
<reference evidence="4 5" key="1">
    <citation type="journal article" date="2017" name="Int. J. Syst. Evol. Microbiol.">
        <title>Roseitalea porphyridii gen. nov., sp. nov., isolated from a red alga, and reclassification of Hoeflea suaedae Chung et al. 2013 as Pseudohoeflea suaedae gen. nov., comb. nov.</title>
        <authorList>
            <person name="Hyeon J.W."/>
            <person name="Jeong S.E."/>
            <person name="Baek K."/>
            <person name="Jeon C.O."/>
        </authorList>
    </citation>
    <scope>NUCLEOTIDE SEQUENCE [LARGE SCALE GENOMIC DNA]</scope>
    <source>
        <strain evidence="4 5">MA7-20</strain>
    </source>
</reference>
<evidence type="ECO:0000313" key="4">
    <source>
        <dbReference type="EMBL" id="QBK31200.1"/>
    </source>
</evidence>
<evidence type="ECO:0000256" key="3">
    <source>
        <dbReference type="SAM" id="Phobius"/>
    </source>
</evidence>
<dbReference type="InterPro" id="IPR036390">
    <property type="entry name" value="WH_DNA-bd_sf"/>
</dbReference>
<keyword evidence="3" id="KW-1133">Transmembrane helix</keyword>
<dbReference type="KEGG" id="rpod:E0E05_11680"/>
<evidence type="ECO:0000256" key="1">
    <source>
        <dbReference type="ARBA" id="ARBA00006479"/>
    </source>
</evidence>
<dbReference type="RefSeq" id="WP_131616875.1">
    <property type="nucleotide sequence ID" value="NZ_CP036532.1"/>
</dbReference>
<evidence type="ECO:0000313" key="5">
    <source>
        <dbReference type="Proteomes" id="UP000293719"/>
    </source>
</evidence>
<dbReference type="PANTHER" id="PTHR18964:SF149">
    <property type="entry name" value="BIFUNCTIONAL UDP-N-ACETYLGLUCOSAMINE 2-EPIMERASE_N-ACETYLMANNOSAMINE KINASE"/>
    <property type="match status" value="1"/>
</dbReference>
<dbReference type="SUPFAM" id="SSF46785">
    <property type="entry name" value="Winged helix' DNA-binding domain"/>
    <property type="match status" value="1"/>
</dbReference>
<dbReference type="GeneID" id="90767960"/>
<keyword evidence="3" id="KW-0812">Transmembrane</keyword>
<accession>A0A4P6V3X6</accession>
<comment type="similarity">
    <text evidence="1">Belongs to the ROK (NagC/XylR) family.</text>
</comment>
<dbReference type="Gene3D" id="1.10.10.10">
    <property type="entry name" value="Winged helix-like DNA-binding domain superfamily/Winged helix DNA-binding domain"/>
    <property type="match status" value="1"/>
</dbReference>
<dbReference type="Pfam" id="PF13412">
    <property type="entry name" value="HTH_24"/>
    <property type="match status" value="1"/>
</dbReference>
<dbReference type="Proteomes" id="UP000293719">
    <property type="component" value="Chromosome"/>
</dbReference>
<keyword evidence="5" id="KW-1185">Reference proteome</keyword>
<keyword evidence="3" id="KW-0472">Membrane</keyword>
<dbReference type="AlphaFoldDB" id="A0A4P6V3X6"/>